<dbReference type="EMBL" id="NWBU01000018">
    <property type="protein sequence ID" value="PTQ07480.1"/>
    <property type="molecule type" value="Genomic_DNA"/>
</dbReference>
<protein>
    <submittedName>
        <fullName evidence="6">LysR family transcriptional regulator</fullName>
    </submittedName>
</protein>
<dbReference type="Gene3D" id="1.10.10.10">
    <property type="entry name" value="Winged helix-like DNA-binding domain superfamily/Winged helix DNA-binding domain"/>
    <property type="match status" value="1"/>
</dbReference>
<dbReference type="InterPro" id="IPR036390">
    <property type="entry name" value="WH_DNA-bd_sf"/>
</dbReference>
<dbReference type="PANTHER" id="PTHR30537:SF5">
    <property type="entry name" value="HTH-TYPE TRANSCRIPTIONAL ACTIVATOR TTDR-RELATED"/>
    <property type="match status" value="1"/>
</dbReference>
<dbReference type="Proteomes" id="UP000244162">
    <property type="component" value="Unassembled WGS sequence"/>
</dbReference>
<dbReference type="InterPro" id="IPR005119">
    <property type="entry name" value="LysR_subst-bd"/>
</dbReference>
<dbReference type="AlphaFoldDB" id="A0A2T5FTT8"/>
<organism evidence="6 7">
    <name type="scientific">Sphingomonas oleivorans</name>
    <dbReference type="NCBI Taxonomy" id="1735121"/>
    <lineage>
        <taxon>Bacteria</taxon>
        <taxon>Pseudomonadati</taxon>
        <taxon>Pseudomonadota</taxon>
        <taxon>Alphaproteobacteria</taxon>
        <taxon>Sphingomonadales</taxon>
        <taxon>Sphingomonadaceae</taxon>
        <taxon>Sphingomonas</taxon>
    </lineage>
</organism>
<accession>A0A2T5FTT8</accession>
<dbReference type="FunFam" id="1.10.10.10:FF:000001">
    <property type="entry name" value="LysR family transcriptional regulator"/>
    <property type="match status" value="1"/>
</dbReference>
<keyword evidence="3" id="KW-0238">DNA-binding</keyword>
<gene>
    <name evidence="6" type="ORF">CLG96_18280</name>
</gene>
<evidence type="ECO:0000259" key="5">
    <source>
        <dbReference type="PROSITE" id="PS50931"/>
    </source>
</evidence>
<dbReference type="InterPro" id="IPR000847">
    <property type="entry name" value="LysR_HTH_N"/>
</dbReference>
<dbReference type="Pfam" id="PF00126">
    <property type="entry name" value="HTH_1"/>
    <property type="match status" value="1"/>
</dbReference>
<name>A0A2T5FTT8_9SPHN</name>
<reference evidence="6 7" key="1">
    <citation type="submission" date="2017-09" db="EMBL/GenBank/DDBJ databases">
        <title>Sphingomonas panjinensis sp.nov., isolated from oil-contaminated soil.</title>
        <authorList>
            <person name="Wang L."/>
            <person name="Chen L."/>
        </authorList>
    </citation>
    <scope>NUCLEOTIDE SEQUENCE [LARGE SCALE GENOMIC DNA]</scope>
    <source>
        <strain evidence="6 7">FW-11</strain>
    </source>
</reference>
<evidence type="ECO:0000313" key="7">
    <source>
        <dbReference type="Proteomes" id="UP000244162"/>
    </source>
</evidence>
<dbReference type="Pfam" id="PF03466">
    <property type="entry name" value="LysR_substrate"/>
    <property type="match status" value="1"/>
</dbReference>
<comment type="caution">
    <text evidence="6">The sequence shown here is derived from an EMBL/GenBank/DDBJ whole genome shotgun (WGS) entry which is preliminary data.</text>
</comment>
<keyword evidence="7" id="KW-1185">Reference proteome</keyword>
<keyword evidence="2" id="KW-0805">Transcription regulation</keyword>
<dbReference type="GO" id="GO:0003700">
    <property type="term" value="F:DNA-binding transcription factor activity"/>
    <property type="evidence" value="ECO:0007669"/>
    <property type="project" value="InterPro"/>
</dbReference>
<feature type="domain" description="HTH lysR-type" evidence="5">
    <location>
        <begin position="1"/>
        <end position="58"/>
    </location>
</feature>
<keyword evidence="4" id="KW-0804">Transcription</keyword>
<proteinExistence type="inferred from homology"/>
<dbReference type="OrthoDB" id="9786526at2"/>
<comment type="similarity">
    <text evidence="1">Belongs to the LysR transcriptional regulatory family.</text>
</comment>
<dbReference type="CDD" id="cd08422">
    <property type="entry name" value="PBP2_CrgA_like"/>
    <property type="match status" value="1"/>
</dbReference>
<dbReference type="GO" id="GO:0003677">
    <property type="term" value="F:DNA binding"/>
    <property type="evidence" value="ECO:0007669"/>
    <property type="project" value="UniProtKB-KW"/>
</dbReference>
<dbReference type="SUPFAM" id="SSF46785">
    <property type="entry name" value="Winged helix' DNA-binding domain"/>
    <property type="match status" value="1"/>
</dbReference>
<evidence type="ECO:0000256" key="2">
    <source>
        <dbReference type="ARBA" id="ARBA00023015"/>
    </source>
</evidence>
<evidence type="ECO:0000313" key="6">
    <source>
        <dbReference type="EMBL" id="PTQ07480.1"/>
    </source>
</evidence>
<dbReference type="SUPFAM" id="SSF53850">
    <property type="entry name" value="Periplasmic binding protein-like II"/>
    <property type="match status" value="1"/>
</dbReference>
<evidence type="ECO:0000256" key="4">
    <source>
        <dbReference type="ARBA" id="ARBA00023163"/>
    </source>
</evidence>
<dbReference type="FunFam" id="3.40.190.290:FF:000001">
    <property type="entry name" value="Transcriptional regulator, LysR family"/>
    <property type="match status" value="1"/>
</dbReference>
<dbReference type="InterPro" id="IPR058163">
    <property type="entry name" value="LysR-type_TF_proteobact-type"/>
</dbReference>
<sequence>MDLSDIAILVEAIHAGSLAAAARRLGIAPMAASRRLAALEEQLGTRLVHRTTRALALTPEGEAFLPYAQAMLEDEANARAAVRPSAAGASGLLRVTASVPFGRKVVTPMIPDFMRANPDVQVDLLLTDSIVDIVAQGIDVAVRIATLRENALVARRLADNPRALYAAPAYIADHGAPTTLAELARHQCLATTGVSHWTFLNGARTVRQKVAGRFTASSVEALHQACLGGLGIANLSAWDVKEELAAGRLLPITLADAHPEPLAVWAVYPTARLVPPKVRLFVAALEACLRGG</sequence>
<dbReference type="RefSeq" id="WP_107970262.1">
    <property type="nucleotide sequence ID" value="NZ_NWBU01000018.1"/>
</dbReference>
<dbReference type="PROSITE" id="PS50931">
    <property type="entry name" value="HTH_LYSR"/>
    <property type="match status" value="1"/>
</dbReference>
<evidence type="ECO:0000256" key="1">
    <source>
        <dbReference type="ARBA" id="ARBA00009437"/>
    </source>
</evidence>
<dbReference type="InterPro" id="IPR036388">
    <property type="entry name" value="WH-like_DNA-bd_sf"/>
</dbReference>
<dbReference type="Gene3D" id="3.40.190.290">
    <property type="match status" value="1"/>
</dbReference>
<evidence type="ECO:0000256" key="3">
    <source>
        <dbReference type="ARBA" id="ARBA00023125"/>
    </source>
</evidence>
<dbReference type="PANTHER" id="PTHR30537">
    <property type="entry name" value="HTH-TYPE TRANSCRIPTIONAL REGULATOR"/>
    <property type="match status" value="1"/>
</dbReference>